<dbReference type="InterPro" id="IPR001647">
    <property type="entry name" value="HTH_TetR"/>
</dbReference>
<protein>
    <submittedName>
        <fullName evidence="4">TetR family transcriptional regulator</fullName>
    </submittedName>
</protein>
<dbReference type="PRINTS" id="PR00455">
    <property type="entry name" value="HTHTETR"/>
</dbReference>
<evidence type="ECO:0000256" key="1">
    <source>
        <dbReference type="ARBA" id="ARBA00023125"/>
    </source>
</evidence>
<dbReference type="Gene3D" id="1.10.357.10">
    <property type="entry name" value="Tetracycline Repressor, domain 2"/>
    <property type="match status" value="1"/>
</dbReference>
<dbReference type="RefSeq" id="WP_335737609.1">
    <property type="nucleotide sequence ID" value="NZ_JALAAR010000021.1"/>
</dbReference>
<gene>
    <name evidence="4" type="ORF">MN202_18390</name>
</gene>
<feature type="DNA-binding region" description="H-T-H motif" evidence="2">
    <location>
        <begin position="34"/>
        <end position="53"/>
    </location>
</feature>
<name>A0ABU8CB48_9GAMM</name>
<evidence type="ECO:0000313" key="5">
    <source>
        <dbReference type="Proteomes" id="UP001375382"/>
    </source>
</evidence>
<keyword evidence="5" id="KW-1185">Reference proteome</keyword>
<reference evidence="4 5" key="1">
    <citation type="journal article" date="2023" name="Ecotoxicol. Environ. Saf.">
        <title>Mercury remediation potential of mercury-resistant strain Rheinheimera metallidurans sp. nov. isolated from a municipal waste dumping site.</title>
        <authorList>
            <person name="Yadav V."/>
            <person name="Manjhi A."/>
            <person name="Vadakedath N."/>
        </authorList>
    </citation>
    <scope>NUCLEOTIDE SEQUENCE [LARGE SCALE GENOMIC DNA]</scope>
    <source>
        <strain evidence="4 5">E-49</strain>
    </source>
</reference>
<sequence>MKQNAISAAAKQQRRADFLTAARRLFIQRQTLPAVADIAADTGLAKGTVYRYFQTKEQIFLALLSEDFASLFSQLEQVIAGLPQPLSEAAAPFAKGYLTLLQQSDSLLPLMALLNAVLEQNLPQQQLLAFKQQLARALQTLGAQLAVHFNGLTADRASQLLLHTYALTLGLYQSSHLPASVQLLLQQQGLTQLQRDFNTELLSAITQLWLGASSQLTPTGCTGSCNNNVIESAS</sequence>
<keyword evidence="1 2" id="KW-0238">DNA-binding</keyword>
<evidence type="ECO:0000313" key="4">
    <source>
        <dbReference type="EMBL" id="MEH8019211.1"/>
    </source>
</evidence>
<dbReference type="InterPro" id="IPR009057">
    <property type="entry name" value="Homeodomain-like_sf"/>
</dbReference>
<dbReference type="InterPro" id="IPR041483">
    <property type="entry name" value="TetR_C_34"/>
</dbReference>
<dbReference type="PANTHER" id="PTHR30055:SF178">
    <property type="entry name" value="POSSIBLE TRANSCRIPTIONAL REGULATORY PROTEIN"/>
    <property type="match status" value="1"/>
</dbReference>
<evidence type="ECO:0000256" key="2">
    <source>
        <dbReference type="PROSITE-ProRule" id="PRU00335"/>
    </source>
</evidence>
<comment type="caution">
    <text evidence="4">The sequence shown here is derived from an EMBL/GenBank/DDBJ whole genome shotgun (WGS) entry which is preliminary data.</text>
</comment>
<feature type="domain" description="HTH tetR-type" evidence="3">
    <location>
        <begin position="12"/>
        <end position="71"/>
    </location>
</feature>
<organism evidence="4 5">
    <name type="scientific">Rheinheimera muenzenbergensis</name>
    <dbReference type="NCBI Taxonomy" id="1193628"/>
    <lineage>
        <taxon>Bacteria</taxon>
        <taxon>Pseudomonadati</taxon>
        <taxon>Pseudomonadota</taxon>
        <taxon>Gammaproteobacteria</taxon>
        <taxon>Chromatiales</taxon>
        <taxon>Chromatiaceae</taxon>
        <taxon>Rheinheimera</taxon>
    </lineage>
</organism>
<dbReference type="EMBL" id="JALAAR010000021">
    <property type="protein sequence ID" value="MEH8019211.1"/>
    <property type="molecule type" value="Genomic_DNA"/>
</dbReference>
<dbReference type="InterPro" id="IPR050109">
    <property type="entry name" value="HTH-type_TetR-like_transc_reg"/>
</dbReference>
<proteinExistence type="predicted"/>
<accession>A0ABU8CB48</accession>
<dbReference type="Pfam" id="PF17929">
    <property type="entry name" value="TetR_C_34"/>
    <property type="match status" value="1"/>
</dbReference>
<dbReference type="PROSITE" id="PS50977">
    <property type="entry name" value="HTH_TETR_2"/>
    <property type="match status" value="1"/>
</dbReference>
<dbReference type="SUPFAM" id="SSF46689">
    <property type="entry name" value="Homeodomain-like"/>
    <property type="match status" value="1"/>
</dbReference>
<evidence type="ECO:0000259" key="3">
    <source>
        <dbReference type="PROSITE" id="PS50977"/>
    </source>
</evidence>
<dbReference type="PANTHER" id="PTHR30055">
    <property type="entry name" value="HTH-TYPE TRANSCRIPTIONAL REGULATOR RUTR"/>
    <property type="match status" value="1"/>
</dbReference>
<dbReference type="Proteomes" id="UP001375382">
    <property type="component" value="Unassembled WGS sequence"/>
</dbReference>
<dbReference type="Pfam" id="PF00440">
    <property type="entry name" value="TetR_N"/>
    <property type="match status" value="1"/>
</dbReference>